<evidence type="ECO:0000256" key="1">
    <source>
        <dbReference type="RuleBase" id="RU000383"/>
    </source>
</evidence>
<dbReference type="SUPFAM" id="SSF47954">
    <property type="entry name" value="Cyclin-like"/>
    <property type="match status" value="1"/>
</dbReference>
<comment type="caution">
    <text evidence="3">The sequence shown here is derived from an EMBL/GenBank/DDBJ whole genome shotgun (WGS) entry which is preliminary data.</text>
</comment>
<dbReference type="PANTHER" id="PTHR10177">
    <property type="entry name" value="CYCLINS"/>
    <property type="match status" value="1"/>
</dbReference>
<dbReference type="EMBL" id="AGNL01030878">
    <property type="protein sequence ID" value="EJK56666.1"/>
    <property type="molecule type" value="Genomic_DNA"/>
</dbReference>
<dbReference type="InterPro" id="IPR013763">
    <property type="entry name" value="Cyclin-like_dom"/>
</dbReference>
<gene>
    <name evidence="3" type="ORF">THAOC_23404</name>
</gene>
<organism evidence="3 4">
    <name type="scientific">Thalassiosira oceanica</name>
    <name type="common">Marine diatom</name>
    <dbReference type="NCBI Taxonomy" id="159749"/>
    <lineage>
        <taxon>Eukaryota</taxon>
        <taxon>Sar</taxon>
        <taxon>Stramenopiles</taxon>
        <taxon>Ochrophyta</taxon>
        <taxon>Bacillariophyta</taxon>
        <taxon>Coscinodiscophyceae</taxon>
        <taxon>Thalassiosirophycidae</taxon>
        <taxon>Thalassiosirales</taxon>
        <taxon>Thalassiosiraceae</taxon>
        <taxon>Thalassiosira</taxon>
    </lineage>
</organism>
<comment type="similarity">
    <text evidence="1">Belongs to the cyclin family.</text>
</comment>
<protein>
    <recommendedName>
        <fullName evidence="2">Cyclin-like domain-containing protein</fullName>
    </recommendedName>
</protein>
<keyword evidence="4" id="KW-1185">Reference proteome</keyword>
<evidence type="ECO:0000313" key="3">
    <source>
        <dbReference type="EMBL" id="EJK56666.1"/>
    </source>
</evidence>
<dbReference type="eggNOG" id="KOG0654">
    <property type="taxonomic scope" value="Eukaryota"/>
</dbReference>
<dbReference type="InterPro" id="IPR039361">
    <property type="entry name" value="Cyclin"/>
</dbReference>
<keyword evidence="1" id="KW-0195">Cyclin</keyword>
<evidence type="ECO:0000313" key="4">
    <source>
        <dbReference type="Proteomes" id="UP000266841"/>
    </source>
</evidence>
<name>K0S711_THAOC</name>
<dbReference type="AlphaFoldDB" id="K0S711"/>
<dbReference type="SMART" id="SM00385">
    <property type="entry name" value="CYCLIN"/>
    <property type="match status" value="1"/>
</dbReference>
<sequence>MRLLHPDPIQAAETLAALLEKETVYARGDYLASFTLCDHGPGVSADDRLLLVDWMYSVVDQCEFKRETTAVAMELVDRFLSSCPPKASHFYLAERENFQLLAVAAFYVSVKTMERVAFGSDLLALAINGVYTKEEIERTEKELLHGLGWKVNPPTAMQFAFLIMSVVTPHIAMHDELVVRVLDEAAYQAESSVRDINLSRERSSSIAVAAMFNAAYQLLDSGIRQEFLLALSCILVGNFAHPKELQEARLRLQRVLDRCETTNDDTTHLPNEDESAATSADAALEVSAVVCRALDGCGPMTNGEQHCTVFTSSQDEQTFRDTRSLNDEMRDVRRSVTGVNEFDYGCVLVERRSYSE</sequence>
<dbReference type="InterPro" id="IPR036915">
    <property type="entry name" value="Cyclin-like_sf"/>
</dbReference>
<dbReference type="OrthoDB" id="44315at2759"/>
<reference evidence="3 4" key="1">
    <citation type="journal article" date="2012" name="Genome Biol.">
        <title>Genome and low-iron response of an oceanic diatom adapted to chronic iron limitation.</title>
        <authorList>
            <person name="Lommer M."/>
            <person name="Specht M."/>
            <person name="Roy A.S."/>
            <person name="Kraemer L."/>
            <person name="Andreson R."/>
            <person name="Gutowska M.A."/>
            <person name="Wolf J."/>
            <person name="Bergner S.V."/>
            <person name="Schilhabel M.B."/>
            <person name="Klostermeier U.C."/>
            <person name="Beiko R.G."/>
            <person name="Rosenstiel P."/>
            <person name="Hippler M."/>
            <person name="Laroche J."/>
        </authorList>
    </citation>
    <scope>NUCLEOTIDE SEQUENCE [LARGE SCALE GENOMIC DNA]</scope>
    <source>
        <strain evidence="3 4">CCMP1005</strain>
    </source>
</reference>
<evidence type="ECO:0000259" key="2">
    <source>
        <dbReference type="SMART" id="SM00385"/>
    </source>
</evidence>
<dbReference type="Gene3D" id="1.10.472.10">
    <property type="entry name" value="Cyclin-like"/>
    <property type="match status" value="1"/>
</dbReference>
<feature type="domain" description="Cyclin-like" evidence="2">
    <location>
        <begin position="53"/>
        <end position="145"/>
    </location>
</feature>
<dbReference type="Pfam" id="PF00134">
    <property type="entry name" value="Cyclin_N"/>
    <property type="match status" value="1"/>
</dbReference>
<dbReference type="Proteomes" id="UP000266841">
    <property type="component" value="Unassembled WGS sequence"/>
</dbReference>
<dbReference type="InterPro" id="IPR006671">
    <property type="entry name" value="Cyclin_N"/>
</dbReference>
<dbReference type="FunFam" id="1.10.472.10:FF:000093">
    <property type="entry name" value="Predicted protein"/>
    <property type="match status" value="1"/>
</dbReference>
<proteinExistence type="inferred from homology"/>
<accession>K0S711</accession>